<dbReference type="Proteomes" id="UP000043763">
    <property type="component" value="Unassembled WGS sequence"/>
</dbReference>
<dbReference type="OrthoDB" id="308397at2"/>
<evidence type="ECO:0008006" key="3">
    <source>
        <dbReference type="Google" id="ProtNLM"/>
    </source>
</evidence>
<sequence>MMPFNPPFIYKCNSCGKIFYSRKRPSVIHLFGFSPKCPKCGSKDTKSMDHIIKK</sequence>
<reference evidence="2" key="1">
    <citation type="submission" date="2015-04" db="EMBL/GenBank/DDBJ databases">
        <authorList>
            <person name="Mushtaq Mamoona"/>
        </authorList>
    </citation>
    <scope>NUCLEOTIDE SEQUENCE [LARGE SCALE GENOMIC DNA]</scope>
    <source>
        <strain evidence="2">AN4859/03</strain>
    </source>
</reference>
<dbReference type="RefSeq" id="WP_157031471.1">
    <property type="nucleotide sequence ID" value="NZ_CVLB01000001.1"/>
</dbReference>
<organism evidence="1 2">
    <name type="scientific">Brachyspira suanatina</name>
    <dbReference type="NCBI Taxonomy" id="381802"/>
    <lineage>
        <taxon>Bacteria</taxon>
        <taxon>Pseudomonadati</taxon>
        <taxon>Spirochaetota</taxon>
        <taxon>Spirochaetia</taxon>
        <taxon>Brachyspirales</taxon>
        <taxon>Brachyspiraceae</taxon>
        <taxon>Brachyspira</taxon>
    </lineage>
</organism>
<protein>
    <recommendedName>
        <fullName evidence="3">Zinc ribbon domain-containing protein</fullName>
    </recommendedName>
</protein>
<evidence type="ECO:0000313" key="2">
    <source>
        <dbReference type="Proteomes" id="UP000043763"/>
    </source>
</evidence>
<evidence type="ECO:0000313" key="1">
    <source>
        <dbReference type="EMBL" id="CRF34130.1"/>
    </source>
</evidence>
<keyword evidence="2" id="KW-1185">Reference proteome</keyword>
<proteinExistence type="predicted"/>
<gene>
    <name evidence="1" type="ORF">BRSU_1895</name>
</gene>
<accession>A0A0G4K905</accession>
<dbReference type="AlphaFoldDB" id="A0A0G4K905"/>
<name>A0A0G4K905_9SPIR</name>
<dbReference type="EMBL" id="CVLB01000001">
    <property type="protein sequence ID" value="CRF34130.1"/>
    <property type="molecule type" value="Genomic_DNA"/>
</dbReference>